<evidence type="ECO:0000313" key="2">
    <source>
        <dbReference type="EMBL" id="MFD0794251.1"/>
    </source>
</evidence>
<protein>
    <submittedName>
        <fullName evidence="2">Dihydrofolate reductase family protein</fullName>
    </submittedName>
</protein>
<sequence length="183" mass="20564">MRNVICALNISIDGCYDHEKLSGYPEVHEYFTELLKGVDLDITGRKMYELMKPYWDEVAKKRSGGKTDTDFADTFTAIESIVVSRTMGQVEGGPRILRDNIEAEILKLKAMPGKKISIGGMTLRSQLMAAGLIDEFYVVIQPVIIGTGPRLFNDIDLSDPIKWELSETKVMQCGCVGLHYLRR</sequence>
<evidence type="ECO:0000259" key="1">
    <source>
        <dbReference type="Pfam" id="PF01872"/>
    </source>
</evidence>
<feature type="domain" description="Bacterial bifunctional deaminase-reductase C-terminal" evidence="1">
    <location>
        <begin position="3"/>
        <end position="174"/>
    </location>
</feature>
<dbReference type="RefSeq" id="WP_377115279.1">
    <property type="nucleotide sequence ID" value="NZ_JBHTHZ010000005.1"/>
</dbReference>
<dbReference type="SUPFAM" id="SSF53597">
    <property type="entry name" value="Dihydrofolate reductase-like"/>
    <property type="match status" value="1"/>
</dbReference>
<comment type="caution">
    <text evidence="2">The sequence shown here is derived from an EMBL/GenBank/DDBJ whole genome shotgun (WGS) entry which is preliminary data.</text>
</comment>
<name>A0ABW3AUM7_9SPHI</name>
<dbReference type="Proteomes" id="UP001597010">
    <property type="component" value="Unassembled WGS sequence"/>
</dbReference>
<dbReference type="InterPro" id="IPR002734">
    <property type="entry name" value="RibDG_C"/>
</dbReference>
<reference evidence="3" key="1">
    <citation type="journal article" date="2019" name="Int. J. Syst. Evol. Microbiol.">
        <title>The Global Catalogue of Microorganisms (GCM) 10K type strain sequencing project: providing services to taxonomists for standard genome sequencing and annotation.</title>
        <authorList>
            <consortium name="The Broad Institute Genomics Platform"/>
            <consortium name="The Broad Institute Genome Sequencing Center for Infectious Disease"/>
            <person name="Wu L."/>
            <person name="Ma J."/>
        </authorList>
    </citation>
    <scope>NUCLEOTIDE SEQUENCE [LARGE SCALE GENOMIC DNA]</scope>
    <source>
        <strain evidence="3">CCUG 61484</strain>
    </source>
</reference>
<dbReference type="InterPro" id="IPR024072">
    <property type="entry name" value="DHFR-like_dom_sf"/>
</dbReference>
<keyword evidence="3" id="KW-1185">Reference proteome</keyword>
<dbReference type="Pfam" id="PF01872">
    <property type="entry name" value="RibD_C"/>
    <property type="match status" value="1"/>
</dbReference>
<evidence type="ECO:0000313" key="3">
    <source>
        <dbReference type="Proteomes" id="UP001597010"/>
    </source>
</evidence>
<gene>
    <name evidence="2" type="ORF">ACFQZX_11520</name>
</gene>
<organism evidence="2 3">
    <name type="scientific">Mucilaginibacter litoreus</name>
    <dbReference type="NCBI Taxonomy" id="1048221"/>
    <lineage>
        <taxon>Bacteria</taxon>
        <taxon>Pseudomonadati</taxon>
        <taxon>Bacteroidota</taxon>
        <taxon>Sphingobacteriia</taxon>
        <taxon>Sphingobacteriales</taxon>
        <taxon>Sphingobacteriaceae</taxon>
        <taxon>Mucilaginibacter</taxon>
    </lineage>
</organism>
<dbReference type="Gene3D" id="3.40.430.10">
    <property type="entry name" value="Dihydrofolate Reductase, subunit A"/>
    <property type="match status" value="1"/>
</dbReference>
<accession>A0ABW3AUM7</accession>
<dbReference type="EMBL" id="JBHTHZ010000005">
    <property type="protein sequence ID" value="MFD0794251.1"/>
    <property type="molecule type" value="Genomic_DNA"/>
</dbReference>
<proteinExistence type="predicted"/>